<comment type="caution">
    <text evidence="1">The sequence shown here is derived from an EMBL/GenBank/DDBJ whole genome shotgun (WGS) entry which is preliminary data.</text>
</comment>
<evidence type="ECO:0000313" key="2">
    <source>
        <dbReference type="Proteomes" id="UP000095767"/>
    </source>
</evidence>
<dbReference type="AlphaFoldDB" id="A0A1E5UZ81"/>
<dbReference type="EMBL" id="LWDX02057497">
    <property type="protein sequence ID" value="OEL18181.1"/>
    <property type="molecule type" value="Genomic_DNA"/>
</dbReference>
<keyword evidence="2" id="KW-1185">Reference proteome</keyword>
<accession>A0A1E5UZ81</accession>
<proteinExistence type="predicted"/>
<organism evidence="1 2">
    <name type="scientific">Dichanthelium oligosanthes</name>
    <dbReference type="NCBI Taxonomy" id="888268"/>
    <lineage>
        <taxon>Eukaryota</taxon>
        <taxon>Viridiplantae</taxon>
        <taxon>Streptophyta</taxon>
        <taxon>Embryophyta</taxon>
        <taxon>Tracheophyta</taxon>
        <taxon>Spermatophyta</taxon>
        <taxon>Magnoliopsida</taxon>
        <taxon>Liliopsida</taxon>
        <taxon>Poales</taxon>
        <taxon>Poaceae</taxon>
        <taxon>PACMAD clade</taxon>
        <taxon>Panicoideae</taxon>
        <taxon>Panicodae</taxon>
        <taxon>Paniceae</taxon>
        <taxon>Dichantheliinae</taxon>
        <taxon>Dichanthelium</taxon>
    </lineage>
</organism>
<evidence type="ECO:0000313" key="1">
    <source>
        <dbReference type="EMBL" id="OEL18181.1"/>
    </source>
</evidence>
<dbReference type="PANTHER" id="PTHR33165:SF86">
    <property type="entry name" value="EXPRESSED PROTEIN"/>
    <property type="match status" value="1"/>
</dbReference>
<dbReference type="PANTHER" id="PTHR33165">
    <property type="entry name" value="F-BOX DOMAIN CONTAINING PROTEIN-LIKE-RELATED"/>
    <property type="match status" value="1"/>
</dbReference>
<gene>
    <name evidence="1" type="ORF">BAE44_0020801</name>
</gene>
<protein>
    <submittedName>
        <fullName evidence="1">Uncharacterized protein</fullName>
    </submittedName>
</protein>
<reference evidence="1 2" key="1">
    <citation type="submission" date="2016-09" db="EMBL/GenBank/DDBJ databases">
        <title>The draft genome of Dichanthelium oligosanthes: A C3 panicoid grass species.</title>
        <authorList>
            <person name="Studer A.J."/>
            <person name="Schnable J.C."/>
            <person name="Brutnell T.P."/>
        </authorList>
    </citation>
    <scope>NUCLEOTIDE SEQUENCE [LARGE SCALE GENOMIC DNA]</scope>
    <source>
        <strain evidence="2">cv. Kellogg 1175</strain>
        <tissue evidence="1">Leaf</tissue>
    </source>
</reference>
<sequence>MHQALSPLEKLNGLFFLHRAARRHWASLWSSLPSDLVNRVADCLLAYNDLDYYMGLRAVCPTGAPPPPIGLAAPTATPPCSTSKFDFVTTTAGGLLVLAEKRESAAPRAARLLNPFTGSMIRFAAPIPPELKAASAVLGSSSSTTLLLFCESSHTVFYTDTVQESFAVYPETFSRCPLFKVAIRSGVCAAARGGINGDAVTLSAVLGLVSYLPAMKDVTHQCFMVESASSVEILIVVVRRQGVVEIMRMDPVRSVLEPAGDQPRRPYVRSSSA</sequence>
<dbReference type="Proteomes" id="UP000095767">
    <property type="component" value="Unassembled WGS sequence"/>
</dbReference>
<name>A0A1E5UZ81_9POAL</name>